<dbReference type="PANTHER" id="PTHR47977">
    <property type="entry name" value="RAS-RELATED PROTEIN RAB"/>
    <property type="match status" value="1"/>
</dbReference>
<dbReference type="VEuPathDB" id="AmoebaDB:ACA1_163360"/>
<dbReference type="PROSITE" id="PS51419">
    <property type="entry name" value="RAB"/>
    <property type="match status" value="1"/>
</dbReference>
<dbReference type="PRINTS" id="PR00449">
    <property type="entry name" value="RASTRNSFRMNG"/>
</dbReference>
<evidence type="ECO:0000256" key="9">
    <source>
        <dbReference type="SAM" id="MobiDB-lite"/>
    </source>
</evidence>
<feature type="compositionally biased region" description="Low complexity" evidence="9">
    <location>
        <begin position="100"/>
        <end position="111"/>
    </location>
</feature>
<dbReference type="OrthoDB" id="10057496at2759"/>
<dbReference type="STRING" id="1257118.L8GQT2"/>
<dbReference type="InterPro" id="IPR011011">
    <property type="entry name" value="Znf_FYVE_PHD"/>
</dbReference>
<dbReference type="SMART" id="SM00174">
    <property type="entry name" value="RHO"/>
    <property type="match status" value="1"/>
</dbReference>
<dbReference type="InterPro" id="IPR017455">
    <property type="entry name" value="Znf_FYVE-rel"/>
</dbReference>
<evidence type="ECO:0000256" key="8">
    <source>
        <dbReference type="PROSITE-ProRule" id="PRU00091"/>
    </source>
</evidence>
<dbReference type="Gene3D" id="3.40.50.300">
    <property type="entry name" value="P-loop containing nucleotide triphosphate hydrolases"/>
    <property type="match status" value="1"/>
</dbReference>
<keyword evidence="5" id="KW-0862">Zinc</keyword>
<evidence type="ECO:0000256" key="3">
    <source>
        <dbReference type="ARBA" id="ARBA00022741"/>
    </source>
</evidence>
<evidence type="ECO:0000256" key="7">
    <source>
        <dbReference type="ARBA" id="ARBA00023288"/>
    </source>
</evidence>
<keyword evidence="2" id="KW-0479">Metal-binding</keyword>
<evidence type="ECO:0000256" key="2">
    <source>
        <dbReference type="ARBA" id="ARBA00022723"/>
    </source>
</evidence>
<dbReference type="AlphaFoldDB" id="L8GQT2"/>
<evidence type="ECO:0000256" key="6">
    <source>
        <dbReference type="ARBA" id="ARBA00023134"/>
    </source>
</evidence>
<evidence type="ECO:0000256" key="1">
    <source>
        <dbReference type="ARBA" id="ARBA00006270"/>
    </source>
</evidence>
<reference evidence="11 12" key="1">
    <citation type="journal article" date="2013" name="Genome Biol.">
        <title>Genome of Acanthamoeba castellanii highlights extensive lateral gene transfer and early evolution of tyrosine kinase signaling.</title>
        <authorList>
            <person name="Clarke M."/>
            <person name="Lohan A.J."/>
            <person name="Liu B."/>
            <person name="Lagkouvardos I."/>
            <person name="Roy S."/>
            <person name="Zafar N."/>
            <person name="Bertelli C."/>
            <person name="Schilde C."/>
            <person name="Kianianmomeni A."/>
            <person name="Burglin T.R."/>
            <person name="Frech C."/>
            <person name="Turcotte B."/>
            <person name="Kopec K.O."/>
            <person name="Synnott J.M."/>
            <person name="Choo C."/>
            <person name="Paponov I."/>
            <person name="Finkler A."/>
            <person name="Soon Heng Tan C."/>
            <person name="Hutchins A.P."/>
            <person name="Weinmeier T."/>
            <person name="Rattei T."/>
            <person name="Chu J.S."/>
            <person name="Gimenez G."/>
            <person name="Irimia M."/>
            <person name="Rigden D.J."/>
            <person name="Fitzpatrick D.A."/>
            <person name="Lorenzo-Morales J."/>
            <person name="Bateman A."/>
            <person name="Chiu C.H."/>
            <person name="Tang P."/>
            <person name="Hegemann P."/>
            <person name="Fromm H."/>
            <person name="Raoult D."/>
            <person name="Greub G."/>
            <person name="Miranda-Saavedra D."/>
            <person name="Chen N."/>
            <person name="Nash P."/>
            <person name="Ginger M.L."/>
            <person name="Horn M."/>
            <person name="Schaap P."/>
            <person name="Caler L."/>
            <person name="Loftus B."/>
        </authorList>
    </citation>
    <scope>NUCLEOTIDE SEQUENCE [LARGE SCALE GENOMIC DNA]</scope>
    <source>
        <strain evidence="11 12">Neff</strain>
    </source>
</reference>
<dbReference type="SUPFAM" id="SSF52540">
    <property type="entry name" value="P-loop containing nucleoside triphosphate hydrolases"/>
    <property type="match status" value="1"/>
</dbReference>
<comment type="similarity">
    <text evidence="1">Belongs to the small GTPase superfamily. Rab family.</text>
</comment>
<dbReference type="GO" id="GO:0005525">
    <property type="term" value="F:GTP binding"/>
    <property type="evidence" value="ECO:0007669"/>
    <property type="project" value="UniProtKB-KW"/>
</dbReference>
<dbReference type="PROSITE" id="PS51421">
    <property type="entry name" value="RAS"/>
    <property type="match status" value="1"/>
</dbReference>
<dbReference type="NCBIfam" id="TIGR00231">
    <property type="entry name" value="small_GTP"/>
    <property type="match status" value="1"/>
</dbReference>
<dbReference type="PROSITE" id="PS50178">
    <property type="entry name" value="ZF_FYVE"/>
    <property type="match status" value="1"/>
</dbReference>
<evidence type="ECO:0000313" key="12">
    <source>
        <dbReference type="Proteomes" id="UP000011083"/>
    </source>
</evidence>
<dbReference type="InterPro" id="IPR013083">
    <property type="entry name" value="Znf_RING/FYVE/PHD"/>
</dbReference>
<keyword evidence="4 8" id="KW-0863">Zinc-finger</keyword>
<gene>
    <name evidence="11" type="ORF">ACA1_163360</name>
</gene>
<keyword evidence="7" id="KW-0449">Lipoprotein</keyword>
<feature type="region of interest" description="Disordered" evidence="9">
    <location>
        <begin position="537"/>
        <end position="563"/>
    </location>
</feature>
<dbReference type="EMBL" id="KB008026">
    <property type="protein sequence ID" value="ELR15509.1"/>
    <property type="molecule type" value="Genomic_DNA"/>
</dbReference>
<keyword evidence="6" id="KW-0342">GTP-binding</keyword>
<accession>L8GQT2</accession>
<evidence type="ECO:0000256" key="5">
    <source>
        <dbReference type="ARBA" id="ARBA00022833"/>
    </source>
</evidence>
<feature type="region of interest" description="Disordered" evidence="9">
    <location>
        <begin position="1"/>
        <end position="23"/>
    </location>
</feature>
<proteinExistence type="inferred from homology"/>
<keyword evidence="12" id="KW-1185">Reference proteome</keyword>
<dbReference type="Pfam" id="PF00071">
    <property type="entry name" value="Ras"/>
    <property type="match status" value="1"/>
</dbReference>
<dbReference type="Gene3D" id="3.30.40.10">
    <property type="entry name" value="Zinc/RING finger domain, C3HC4 (zinc finger)"/>
    <property type="match status" value="1"/>
</dbReference>
<feature type="domain" description="FYVE-type" evidence="10">
    <location>
        <begin position="490"/>
        <end position="580"/>
    </location>
</feature>
<organism evidence="11 12">
    <name type="scientific">Acanthamoeba castellanii (strain ATCC 30010 / Neff)</name>
    <dbReference type="NCBI Taxonomy" id="1257118"/>
    <lineage>
        <taxon>Eukaryota</taxon>
        <taxon>Amoebozoa</taxon>
        <taxon>Discosea</taxon>
        <taxon>Longamoebia</taxon>
        <taxon>Centramoebida</taxon>
        <taxon>Acanthamoebidae</taxon>
        <taxon>Acanthamoeba</taxon>
    </lineage>
</organism>
<dbReference type="KEGG" id="acan:ACA1_163360"/>
<dbReference type="InterPro" id="IPR050227">
    <property type="entry name" value="Rab"/>
</dbReference>
<evidence type="ECO:0000256" key="4">
    <source>
        <dbReference type="ARBA" id="ARBA00022771"/>
    </source>
</evidence>
<feature type="compositionally biased region" description="Basic and acidic residues" evidence="9">
    <location>
        <begin position="1"/>
        <end position="10"/>
    </location>
</feature>
<dbReference type="Proteomes" id="UP000011083">
    <property type="component" value="Unassembled WGS sequence"/>
</dbReference>
<evidence type="ECO:0000313" key="11">
    <source>
        <dbReference type="EMBL" id="ELR15509.1"/>
    </source>
</evidence>
<dbReference type="SMART" id="SM00064">
    <property type="entry name" value="FYVE"/>
    <property type="match status" value="1"/>
</dbReference>
<dbReference type="RefSeq" id="XP_004337522.1">
    <property type="nucleotide sequence ID" value="XM_004337474.1"/>
</dbReference>
<dbReference type="InterPro" id="IPR005225">
    <property type="entry name" value="Small_GTP-bd"/>
</dbReference>
<keyword evidence="3" id="KW-0547">Nucleotide-binding</keyword>
<dbReference type="InterPro" id="IPR001806">
    <property type="entry name" value="Small_GTPase"/>
</dbReference>
<protein>
    <submittedName>
        <fullName evidence="11">Ras subfamily protein</fullName>
    </submittedName>
</protein>
<dbReference type="GO" id="GO:0003924">
    <property type="term" value="F:GTPase activity"/>
    <property type="evidence" value="ECO:0007669"/>
    <property type="project" value="InterPro"/>
</dbReference>
<name>L8GQT2_ACACF</name>
<dbReference type="InterPro" id="IPR027417">
    <property type="entry name" value="P-loop_NTPase"/>
</dbReference>
<dbReference type="InterPro" id="IPR000306">
    <property type="entry name" value="Znf_FYVE"/>
</dbReference>
<dbReference type="SMART" id="SM00173">
    <property type="entry name" value="RAS"/>
    <property type="match status" value="1"/>
</dbReference>
<sequence>MQDVARREQTWGHNQQRPPGRSAREILMLDAQEGLEGDIAPTPAATSTVLDAAGGSSSAAMNKRTRSASAAVVGTSHMAARLALSPPHARKSRDFLRFNSQSPSSSKSKSPNGDDDYFSPTSLRDQCIYFIIAHSYALSPSSSPFSSSNNNSRSLSFLISILYFLRILLFIFSSSSSSSPPSRSATYASLPTRGRPWDLEEATDRRDHHDIDDFYGPLATSSPIPLSLRQRASAAEPRPVDLGMAMLLSPPLRQQQRKTELVYRVVLVGDDCVGKTSICDMWKTGKCQPSSLCECTMGAAFFHREVTIDDYTVRLEVWDSGGQARFDNLTPMYITEADGVIAVYDVCSSESFEKAKYWVDQALTIKRGAPLRIILAGNKTDLLPSSSEFVVPHEVAEEYARSSEVDGWLPVSARNNLNINALFKNMANCLVEAERARINRKIVASLDIQPTARRSDAVSVSFKGVQGPLALAPVVGMRMGLLPMLPWLPDTAASACMLCSTNFSVTKRVRPFNPRHHCRRCGRVTCNRCSRHRTVLPSRATDSASPSSSASITSSPSSPGKSPARAAAERVCDHCAEVVACWTALHS</sequence>
<dbReference type="SMART" id="SM00175">
    <property type="entry name" value="RAB"/>
    <property type="match status" value="1"/>
</dbReference>
<dbReference type="CDD" id="cd00154">
    <property type="entry name" value="Rab"/>
    <property type="match status" value="1"/>
</dbReference>
<dbReference type="FunFam" id="3.40.50.300:FF:001447">
    <property type="entry name" value="Ras-related protein Rab-1B"/>
    <property type="match status" value="1"/>
</dbReference>
<dbReference type="Pfam" id="PF01363">
    <property type="entry name" value="FYVE"/>
    <property type="match status" value="1"/>
</dbReference>
<evidence type="ECO:0000259" key="10">
    <source>
        <dbReference type="PROSITE" id="PS50178"/>
    </source>
</evidence>
<dbReference type="SUPFAM" id="SSF57903">
    <property type="entry name" value="FYVE/PHD zinc finger"/>
    <property type="match status" value="1"/>
</dbReference>
<dbReference type="GeneID" id="14916180"/>
<feature type="region of interest" description="Disordered" evidence="9">
    <location>
        <begin position="98"/>
        <end position="117"/>
    </location>
</feature>
<dbReference type="GO" id="GO:0008270">
    <property type="term" value="F:zinc ion binding"/>
    <property type="evidence" value="ECO:0007669"/>
    <property type="project" value="UniProtKB-KW"/>
</dbReference>